<evidence type="ECO:0000256" key="6">
    <source>
        <dbReference type="ARBA" id="ARBA00023315"/>
    </source>
</evidence>
<dbReference type="Proteomes" id="UP000467522">
    <property type="component" value="Unassembled WGS sequence"/>
</dbReference>
<evidence type="ECO:0000256" key="7">
    <source>
        <dbReference type="RuleBase" id="RU003423"/>
    </source>
</evidence>
<dbReference type="InterPro" id="IPR001078">
    <property type="entry name" value="2-oxoacid_DH_actylTfrase"/>
</dbReference>
<evidence type="ECO:0000259" key="9">
    <source>
        <dbReference type="PROSITE" id="PS50968"/>
    </source>
</evidence>
<dbReference type="Pfam" id="PF00364">
    <property type="entry name" value="Biotin_lipoyl"/>
    <property type="match status" value="1"/>
</dbReference>
<dbReference type="GO" id="GO:0005737">
    <property type="term" value="C:cytoplasm"/>
    <property type="evidence" value="ECO:0007669"/>
    <property type="project" value="TreeGrafter"/>
</dbReference>
<dbReference type="PROSITE" id="PS50968">
    <property type="entry name" value="BIOTINYL_LIPOYL"/>
    <property type="match status" value="1"/>
</dbReference>
<evidence type="ECO:0000313" key="12">
    <source>
        <dbReference type="Proteomes" id="UP000467522"/>
    </source>
</evidence>
<reference evidence="12" key="1">
    <citation type="journal article" date="2020" name="MBio">
        <title>Horizontal gene transfer to a defensive symbiont with a reduced genome amongst a multipartite beetle microbiome.</title>
        <authorList>
            <person name="Waterworth S.C."/>
            <person name="Florez L.V."/>
            <person name="Rees E.R."/>
            <person name="Hertweck C."/>
            <person name="Kaltenpoth M."/>
            <person name="Kwan J.C."/>
        </authorList>
    </citation>
    <scope>NUCLEOTIDE SEQUENCE [LARGE SCALE GENOMIC DNA]</scope>
</reference>
<accession>A0A833PRL0</accession>
<dbReference type="SUPFAM" id="SSF52777">
    <property type="entry name" value="CoA-dependent acyltransferases"/>
    <property type="match status" value="1"/>
</dbReference>
<keyword evidence="4 7" id="KW-0808">Transferase</keyword>
<evidence type="ECO:0000256" key="8">
    <source>
        <dbReference type="SAM" id="MobiDB-lite"/>
    </source>
</evidence>
<keyword evidence="6 7" id="KW-0012">Acyltransferase</keyword>
<name>A0A833PRL0_BURL3</name>
<feature type="region of interest" description="Disordered" evidence="8">
    <location>
        <begin position="84"/>
        <end position="154"/>
    </location>
</feature>
<dbReference type="PANTHER" id="PTHR43178">
    <property type="entry name" value="DIHYDROLIPOAMIDE ACETYLTRANSFERASE COMPONENT OF PYRUVATE DEHYDROGENASE COMPLEX"/>
    <property type="match status" value="1"/>
</dbReference>
<dbReference type="InterPro" id="IPR003016">
    <property type="entry name" value="2-oxoA_DH_lipoyl-BS"/>
</dbReference>
<dbReference type="SUPFAM" id="SSF51230">
    <property type="entry name" value="Single hybrid motif"/>
    <property type="match status" value="1"/>
</dbReference>
<dbReference type="InterPro" id="IPR023213">
    <property type="entry name" value="CAT-like_dom_sf"/>
</dbReference>
<feature type="compositionally biased region" description="Low complexity" evidence="8">
    <location>
        <begin position="111"/>
        <end position="125"/>
    </location>
</feature>
<dbReference type="GO" id="GO:0031405">
    <property type="term" value="F:lipoic acid binding"/>
    <property type="evidence" value="ECO:0007669"/>
    <property type="project" value="TreeGrafter"/>
</dbReference>
<dbReference type="InterPro" id="IPR036625">
    <property type="entry name" value="E3-bd_dom_sf"/>
</dbReference>
<dbReference type="Pfam" id="PF00198">
    <property type="entry name" value="2-oxoacid_dh"/>
    <property type="match status" value="1"/>
</dbReference>
<feature type="domain" description="Lipoyl-binding" evidence="9">
    <location>
        <begin position="3"/>
        <end position="78"/>
    </location>
</feature>
<evidence type="ECO:0000259" key="10">
    <source>
        <dbReference type="PROSITE" id="PS51826"/>
    </source>
</evidence>
<keyword evidence="5 7" id="KW-0450">Lipoyl</keyword>
<evidence type="ECO:0000256" key="3">
    <source>
        <dbReference type="ARBA" id="ARBA00011484"/>
    </source>
</evidence>
<evidence type="ECO:0000256" key="2">
    <source>
        <dbReference type="ARBA" id="ARBA00007317"/>
    </source>
</evidence>
<dbReference type="PROSITE" id="PS00189">
    <property type="entry name" value="LIPOYL"/>
    <property type="match status" value="1"/>
</dbReference>
<comment type="caution">
    <text evidence="11">The sequence shown here is derived from an EMBL/GenBank/DDBJ whole genome shotgun (WGS) entry which is preliminary data.</text>
</comment>
<dbReference type="Gene3D" id="2.40.50.100">
    <property type="match status" value="1"/>
</dbReference>
<dbReference type="RefSeq" id="WP_278648745.1">
    <property type="nucleotide sequence ID" value="NZ_WNDV01000016.1"/>
</dbReference>
<feature type="domain" description="Peripheral subunit-binding (PSBD)" evidence="10">
    <location>
        <begin position="155"/>
        <end position="192"/>
    </location>
</feature>
<dbReference type="EMBL" id="WNDV01000016">
    <property type="protein sequence ID" value="KAF1035450.1"/>
    <property type="molecule type" value="Genomic_DNA"/>
</dbReference>
<gene>
    <name evidence="11" type="primary">bkdB</name>
    <name evidence="11" type="ORF">GAK33_04709</name>
</gene>
<dbReference type="Gene3D" id="3.30.559.10">
    <property type="entry name" value="Chloramphenicol acetyltransferase-like domain"/>
    <property type="match status" value="1"/>
</dbReference>
<dbReference type="Pfam" id="PF02817">
    <property type="entry name" value="E3_binding"/>
    <property type="match status" value="1"/>
</dbReference>
<comment type="similarity">
    <text evidence="2 7">Belongs to the 2-oxoacid dehydrogenase family.</text>
</comment>
<dbReference type="InterPro" id="IPR050743">
    <property type="entry name" value="2-oxoacid_DH_E2_comp"/>
</dbReference>
<dbReference type="InterPro" id="IPR004167">
    <property type="entry name" value="PSBD"/>
</dbReference>
<dbReference type="GO" id="GO:0016407">
    <property type="term" value="F:acetyltransferase activity"/>
    <property type="evidence" value="ECO:0007669"/>
    <property type="project" value="TreeGrafter"/>
</dbReference>
<organism evidence="11 12">
    <name type="scientific">Burkholderia lata (strain ATCC 17760 / DSM 23089 / LMG 22485 / NCIMB 9086 / R18194 / 383)</name>
    <dbReference type="NCBI Taxonomy" id="482957"/>
    <lineage>
        <taxon>Bacteria</taxon>
        <taxon>Pseudomonadati</taxon>
        <taxon>Pseudomonadota</taxon>
        <taxon>Betaproteobacteria</taxon>
        <taxon>Burkholderiales</taxon>
        <taxon>Burkholderiaceae</taxon>
        <taxon>Burkholderia</taxon>
        <taxon>Burkholderia cepacia complex</taxon>
    </lineage>
</organism>
<evidence type="ECO:0000256" key="5">
    <source>
        <dbReference type="ARBA" id="ARBA00022823"/>
    </source>
</evidence>
<comment type="subunit">
    <text evidence="3">Forms a 24-polypeptide structural core with octahedral symmetry.</text>
</comment>
<dbReference type="EC" id="2.3.1.-" evidence="7"/>
<evidence type="ECO:0000256" key="1">
    <source>
        <dbReference type="ARBA" id="ARBA00001938"/>
    </source>
</evidence>
<dbReference type="CDD" id="cd06849">
    <property type="entry name" value="lipoyl_domain"/>
    <property type="match status" value="1"/>
</dbReference>
<dbReference type="InterPro" id="IPR011053">
    <property type="entry name" value="Single_hybrid_motif"/>
</dbReference>
<dbReference type="PROSITE" id="PS51826">
    <property type="entry name" value="PSBD"/>
    <property type="match status" value="1"/>
</dbReference>
<evidence type="ECO:0000313" key="11">
    <source>
        <dbReference type="EMBL" id="KAF1035450.1"/>
    </source>
</evidence>
<dbReference type="FunFam" id="3.30.559.10:FF:000007">
    <property type="entry name" value="Dihydrolipoamide acetyltransferase component of pyruvate dehydrogenase complex"/>
    <property type="match status" value="1"/>
</dbReference>
<dbReference type="Gene3D" id="4.10.320.10">
    <property type="entry name" value="E3-binding domain"/>
    <property type="match status" value="1"/>
</dbReference>
<proteinExistence type="inferred from homology"/>
<dbReference type="PANTHER" id="PTHR43178:SF5">
    <property type="entry name" value="LIPOAMIDE ACYLTRANSFERASE COMPONENT OF BRANCHED-CHAIN ALPHA-KETO ACID DEHYDROGENASE COMPLEX, MITOCHONDRIAL"/>
    <property type="match status" value="1"/>
</dbReference>
<protein>
    <recommendedName>
        <fullName evidence="7">Dihydrolipoamide acetyltransferase component of pyruvate dehydrogenase complex</fullName>
        <ecNumber evidence="7">2.3.1.-</ecNumber>
    </recommendedName>
</protein>
<comment type="cofactor">
    <cofactor evidence="1 7">
        <name>(R)-lipoate</name>
        <dbReference type="ChEBI" id="CHEBI:83088"/>
    </cofactor>
</comment>
<sequence>MGIHVIKMPDIGEGIAEVELVAWHVEVGQTIKEDQPLADVMTDKAAVEIPSPVTGKVIELGGRIGEMMAVGSELIRLEVEGDGNLKTGAPVRESKVATAPVASAPSKSVVEAPAESSAKPAAKPAPAEPRRAKHAEHAEKAEPPRAALAPGERPLASPAVRQRAWDMGIELRYVCGTGEAGRILHADLDAYAGTGSGAARGSHAHSYAERNDETDVPVIGLRRAIARKMQEAKRRIPHFSYVEEIDVTELESLRTELNRRHGDTRGKLTPLPLLIRAMVIALRDFPQINARFDDEAGVVTRYGAVHMGVATQTDGGLTVPVLRHAEARDVWSISAEIARLADAVRANRAQRDELSGSTITISSLGALGGIVSTPVINHPEVGIVGVNRIVERPMIRDGAVVARKMMNLSSSFDHRVVDGADAAEFIQAVRAVLERPALLFVE</sequence>
<dbReference type="InterPro" id="IPR000089">
    <property type="entry name" value="Biotin_lipoyl"/>
</dbReference>
<evidence type="ECO:0000256" key="4">
    <source>
        <dbReference type="ARBA" id="ARBA00022679"/>
    </source>
</evidence>
<dbReference type="AlphaFoldDB" id="A0A833PRL0"/>
<dbReference type="SUPFAM" id="SSF47005">
    <property type="entry name" value="Peripheral subunit-binding domain of 2-oxo acid dehydrogenase complex"/>
    <property type="match status" value="1"/>
</dbReference>